<reference evidence="1" key="1">
    <citation type="submission" date="2022-03" db="EMBL/GenBank/DDBJ databases">
        <authorList>
            <person name="Lindestad O."/>
        </authorList>
    </citation>
    <scope>NUCLEOTIDE SEQUENCE</scope>
</reference>
<dbReference type="AlphaFoldDB" id="A0A8S4R9Z8"/>
<organism evidence="1 2">
    <name type="scientific">Pararge aegeria aegeria</name>
    <dbReference type="NCBI Taxonomy" id="348720"/>
    <lineage>
        <taxon>Eukaryota</taxon>
        <taxon>Metazoa</taxon>
        <taxon>Ecdysozoa</taxon>
        <taxon>Arthropoda</taxon>
        <taxon>Hexapoda</taxon>
        <taxon>Insecta</taxon>
        <taxon>Pterygota</taxon>
        <taxon>Neoptera</taxon>
        <taxon>Endopterygota</taxon>
        <taxon>Lepidoptera</taxon>
        <taxon>Glossata</taxon>
        <taxon>Ditrysia</taxon>
        <taxon>Papilionoidea</taxon>
        <taxon>Nymphalidae</taxon>
        <taxon>Satyrinae</taxon>
        <taxon>Satyrini</taxon>
        <taxon>Parargina</taxon>
        <taxon>Pararge</taxon>
    </lineage>
</organism>
<sequence>MQYFRPHFSSKIESGWVTGNTMNPFVWHVQKFLESVSRTTAKTAKSSQKLIKDDFFFTSPVRINRKTNNVSIGCLVVGSSIRSLIFIDTGRLLDQYEQLKGECRCQQLCFVKHVVQTLGLSVQYGLYTDAFARVYLYPSVKVINPDENIMMRSNKSGKTNESTY</sequence>
<dbReference type="EMBL" id="CAKXAJ010024925">
    <property type="protein sequence ID" value="CAH2232912.1"/>
    <property type="molecule type" value="Genomic_DNA"/>
</dbReference>
<protein>
    <submittedName>
        <fullName evidence="1">Jg12415 protein</fullName>
    </submittedName>
</protein>
<proteinExistence type="predicted"/>
<gene>
    <name evidence="1" type="primary">jg12415</name>
    <name evidence="1" type="ORF">PAEG_LOCUS11084</name>
</gene>
<comment type="caution">
    <text evidence="1">The sequence shown here is derived from an EMBL/GenBank/DDBJ whole genome shotgun (WGS) entry which is preliminary data.</text>
</comment>
<evidence type="ECO:0000313" key="2">
    <source>
        <dbReference type="Proteomes" id="UP000838756"/>
    </source>
</evidence>
<dbReference type="Proteomes" id="UP000838756">
    <property type="component" value="Unassembled WGS sequence"/>
</dbReference>
<evidence type="ECO:0000313" key="1">
    <source>
        <dbReference type="EMBL" id="CAH2232912.1"/>
    </source>
</evidence>
<name>A0A8S4R9Z8_9NEOP</name>
<accession>A0A8S4R9Z8</accession>
<keyword evidence="2" id="KW-1185">Reference proteome</keyword>